<dbReference type="EMBL" id="CP065321">
    <property type="protein sequence ID" value="QQR29868.1"/>
    <property type="molecule type" value="Genomic_DNA"/>
</dbReference>
<dbReference type="EMBL" id="CP021422">
    <property type="protein sequence ID" value="ASB40589.1"/>
    <property type="molecule type" value="Genomic_DNA"/>
</dbReference>
<reference evidence="4" key="1">
    <citation type="journal article" date="2017" name="Genome Announc.">
        <title>High-Quality Whole-Genome Sequences of the Oligo-Mouse-Microbiota Bacterial Community.</title>
        <authorList>
            <person name="Garzetti D."/>
            <person name="Brugiroux S."/>
            <person name="Bunk B."/>
            <person name="Pukall R."/>
            <person name="McCoy K.D."/>
            <person name="Macpherson A.J."/>
            <person name="Stecher B."/>
        </authorList>
    </citation>
    <scope>NUCLEOTIDE SEQUENCE</scope>
    <source>
        <strain evidence="4">KB18</strain>
    </source>
</reference>
<evidence type="ECO:0000259" key="2">
    <source>
        <dbReference type="Pfam" id="PF05598"/>
    </source>
</evidence>
<name>A0A1Z2XQA4_9FIRM</name>
<dbReference type="Pfam" id="PF13751">
    <property type="entry name" value="DDE_Tnp_1_6"/>
    <property type="match status" value="1"/>
</dbReference>
<dbReference type="InterPro" id="IPR047629">
    <property type="entry name" value="IS1182_transpos"/>
</dbReference>
<protein>
    <submittedName>
        <fullName evidence="4">DDE transposase</fullName>
    </submittedName>
    <submittedName>
        <fullName evidence="5">IS1182 family transposase</fullName>
    </submittedName>
</protein>
<dbReference type="InterPro" id="IPR008490">
    <property type="entry name" value="Transposase_InsH_N"/>
</dbReference>
<dbReference type="AlphaFoldDB" id="A0A1Z2XQA4"/>
<dbReference type="NCBIfam" id="NF033551">
    <property type="entry name" value="transpos_IS1182"/>
    <property type="match status" value="1"/>
</dbReference>
<proteinExistence type="predicted"/>
<reference evidence="5 7" key="3">
    <citation type="submission" date="2020-11" db="EMBL/GenBank/DDBJ databases">
        <title>Closed and high quality bacterial genomes of the OMM12 community.</title>
        <authorList>
            <person name="Marbouty M."/>
            <person name="Lamy-Besnier Q."/>
            <person name="Debarbieux L."/>
            <person name="Koszul R."/>
        </authorList>
    </citation>
    <scope>NUCLEOTIDE SEQUENCE [LARGE SCALE GENOMIC DNA]</scope>
    <source>
        <strain evidence="5 7">KB18</strain>
    </source>
</reference>
<dbReference type="PANTHER" id="PTHR33408:SF4">
    <property type="entry name" value="TRANSPOSASE DDE DOMAIN-CONTAINING PROTEIN"/>
    <property type="match status" value="1"/>
</dbReference>
<evidence type="ECO:0000313" key="7">
    <source>
        <dbReference type="Proteomes" id="UP000596035"/>
    </source>
</evidence>
<sequence length="452" mass="52580">MQLKYHMVTIEDLVPENHFLRKLEAALDLSFVYEETAHLYSRRYGRAPIDPVVMVKYLLLVFLYGIPSERQIEVRCADSNAFRWYLGIDLDERVPDHSTISQLRRRKPAFRKVFRRLFEEVVRQCVEKGLVSGRLAVTDSTHVKANASRASKQEVDALEEVGNYWERLDAYEEEGLEELKRQTGQRRAKRTKQVKKDKRRSHKKVSSTDPESGYMKRPGKPSGFYYLSHQTTDPDHGIITAVTVTPGDVHDSRPYLEQLEYVHKSVVPLQAAAADSAYDFPLAHRALEELGIDFFVVPQPAHDRTKAELKRDAFTYNEQRDVYLCPNGKELRRKRLYRSGSGLFWEYWAEKKDCGSCPLRQKCLNETDKAGARKLQDSYFKTVVQEHFSRRWEPDYREALKQRQIWCEGTFAAQKWGHNLTRLLRRGLEAAEDHCLLSAAALNLKRMIKHSV</sequence>
<evidence type="ECO:0000259" key="3">
    <source>
        <dbReference type="Pfam" id="PF13751"/>
    </source>
</evidence>
<feature type="domain" description="Transposase DDE" evidence="3">
    <location>
        <begin position="324"/>
        <end position="448"/>
    </location>
</feature>
<evidence type="ECO:0000313" key="6">
    <source>
        <dbReference type="Proteomes" id="UP000196710"/>
    </source>
</evidence>
<dbReference type="InterPro" id="IPR025668">
    <property type="entry name" value="Tnp_DDE_dom"/>
</dbReference>
<feature type="domain" description="Transposase InsH N-terminal" evidence="2">
    <location>
        <begin position="9"/>
        <end position="106"/>
    </location>
</feature>
<feature type="region of interest" description="Disordered" evidence="1">
    <location>
        <begin position="179"/>
        <end position="220"/>
    </location>
</feature>
<dbReference type="RefSeq" id="WP_066533733.1">
    <property type="nucleotide sequence ID" value="NZ_CP021422.1"/>
</dbReference>
<reference evidence="6" key="2">
    <citation type="submission" date="2017-05" db="EMBL/GenBank/DDBJ databases">
        <title>Improved OligoMM genomes.</title>
        <authorList>
            <person name="Garzetti D."/>
        </authorList>
    </citation>
    <scope>NUCLEOTIDE SEQUENCE [LARGE SCALE GENOMIC DNA]</scope>
    <source>
        <strain evidence="6">KB18</strain>
    </source>
</reference>
<gene>
    <name evidence="4" type="ORF">ADH66_07915</name>
    <name evidence="5" type="ORF">I5Q82_17955</name>
</gene>
<dbReference type="KEGG" id="amur:ADH66_07915"/>
<keyword evidence="6" id="KW-1185">Reference proteome</keyword>
<dbReference type="PANTHER" id="PTHR33408">
    <property type="entry name" value="TRANSPOSASE"/>
    <property type="match status" value="1"/>
</dbReference>
<accession>A0A1Z2XQA4</accession>
<evidence type="ECO:0000313" key="5">
    <source>
        <dbReference type="EMBL" id="QQR29868.1"/>
    </source>
</evidence>
<dbReference type="Proteomes" id="UP000596035">
    <property type="component" value="Chromosome"/>
</dbReference>
<dbReference type="Proteomes" id="UP000196710">
    <property type="component" value="Chromosome"/>
</dbReference>
<dbReference type="Pfam" id="PF05598">
    <property type="entry name" value="DUF772"/>
    <property type="match status" value="1"/>
</dbReference>
<organism evidence="5 7">
    <name type="scientific">Acutalibacter muris</name>
    <dbReference type="NCBI Taxonomy" id="1796620"/>
    <lineage>
        <taxon>Bacteria</taxon>
        <taxon>Bacillati</taxon>
        <taxon>Bacillota</taxon>
        <taxon>Clostridia</taxon>
        <taxon>Eubacteriales</taxon>
        <taxon>Acutalibacteraceae</taxon>
        <taxon>Acutalibacter</taxon>
    </lineage>
</organism>
<feature type="compositionally biased region" description="Basic residues" evidence="1">
    <location>
        <begin position="183"/>
        <end position="205"/>
    </location>
</feature>
<evidence type="ECO:0000313" key="4">
    <source>
        <dbReference type="EMBL" id="ASB40589.1"/>
    </source>
</evidence>
<evidence type="ECO:0000256" key="1">
    <source>
        <dbReference type="SAM" id="MobiDB-lite"/>
    </source>
</evidence>